<reference evidence="2 4" key="2">
    <citation type="submission" date="2021-03" db="EMBL/GenBank/DDBJ databases">
        <title>Mucilaginibacter strains isolated from gold and copper mining confer multi heavy-metal resistance.</title>
        <authorList>
            <person name="Li Y."/>
        </authorList>
    </citation>
    <scope>NUCLEOTIDE SEQUENCE [LARGE SCALE GENOMIC DNA]</scope>
    <source>
        <strain evidence="2 4">P2-4</strain>
    </source>
</reference>
<proteinExistence type="predicted"/>
<protein>
    <submittedName>
        <fullName evidence="1">Uncharacterized protein</fullName>
    </submittedName>
</protein>
<evidence type="ECO:0000313" key="1">
    <source>
        <dbReference type="EMBL" id="QEM05016.1"/>
    </source>
</evidence>
<dbReference type="RefSeq" id="WP_112654541.1">
    <property type="nucleotide sequence ID" value="NZ_CP043451.1"/>
</dbReference>
<name>A0AAE6MIU5_9SPHI</name>
<organism evidence="1 3">
    <name type="scientific">Mucilaginibacter rubeus</name>
    <dbReference type="NCBI Taxonomy" id="2027860"/>
    <lineage>
        <taxon>Bacteria</taxon>
        <taxon>Pseudomonadati</taxon>
        <taxon>Bacteroidota</taxon>
        <taxon>Sphingobacteriia</taxon>
        <taxon>Sphingobacteriales</taxon>
        <taxon>Sphingobacteriaceae</taxon>
        <taxon>Mucilaginibacter</taxon>
    </lineage>
</organism>
<sequence length="350" mass="39238">MEPEKEWLDFLDKLSPEDRNTAIGIRLGKISPPPGGMMIRTVVKISKLGTPEEMRARIAAATGFPIEAINMDNMEAQQQSEDSNWLAVAALTQPYHDLLDAQPQVTPDKYEELLDVGRFVIDSALPLTLVVPETPTLYPDFLLMRANEQIGLEHTRLIRREAIPTIKAAKQFVANAHKLLLSANPDFFGTVNVFIDYNHQVAGEHNFENRKFTVSERKQVTQQIADYIYSVGTGGNFPKPAFIEKVSFVPNPEPRLDVNLSENYLAKAGFSELLLDTIRPKELLAETYLSSAAVKNCWLLIVMDGVSSYSGFDLLTVAFPVIAQSNFERIYLLEAISHRVRLVYQKEAGN</sequence>
<keyword evidence="4" id="KW-1185">Reference proteome</keyword>
<evidence type="ECO:0000313" key="2">
    <source>
        <dbReference type="EMBL" id="QTE52466.1"/>
    </source>
</evidence>
<evidence type="ECO:0000313" key="4">
    <source>
        <dbReference type="Proteomes" id="UP000663940"/>
    </source>
</evidence>
<reference evidence="1 3" key="1">
    <citation type="submission" date="2019-08" db="EMBL/GenBank/DDBJ databases">
        <title>Comparative genome analysis confer to the adaptation heavy metal polluted environment.</title>
        <authorList>
            <person name="Li Y."/>
        </authorList>
    </citation>
    <scope>NUCLEOTIDE SEQUENCE [LARGE SCALE GENOMIC DNA]</scope>
    <source>
        <strain evidence="1 3">P2</strain>
    </source>
</reference>
<accession>A0AAE6MIU5</accession>
<dbReference type="EMBL" id="CP071880">
    <property type="protein sequence ID" value="QTE52466.1"/>
    <property type="molecule type" value="Genomic_DNA"/>
</dbReference>
<dbReference type="Proteomes" id="UP000250557">
    <property type="component" value="Chromosome"/>
</dbReference>
<dbReference type="EMBL" id="CP043451">
    <property type="protein sequence ID" value="QEM05016.1"/>
    <property type="molecule type" value="Genomic_DNA"/>
</dbReference>
<dbReference type="AlphaFoldDB" id="A0AAE6MIU5"/>
<gene>
    <name evidence="1" type="ORF">DIU31_016380</name>
    <name evidence="2" type="ORF">J3L21_11110</name>
</gene>
<dbReference type="Proteomes" id="UP000663940">
    <property type="component" value="Chromosome"/>
</dbReference>
<evidence type="ECO:0000313" key="3">
    <source>
        <dbReference type="Proteomes" id="UP000250557"/>
    </source>
</evidence>